<dbReference type="InterPro" id="IPR001509">
    <property type="entry name" value="Epimerase_deHydtase"/>
</dbReference>
<keyword evidence="5" id="KW-1185">Reference proteome</keyword>
<dbReference type="AlphaFoldDB" id="A0A5J6MT20"/>
<dbReference type="Pfam" id="PF01370">
    <property type="entry name" value="Epimerase"/>
    <property type="match status" value="1"/>
</dbReference>
<evidence type="ECO:0000256" key="1">
    <source>
        <dbReference type="ARBA" id="ARBA00005125"/>
    </source>
</evidence>
<protein>
    <submittedName>
        <fullName evidence="4">dTDP-glucose 4,6-dehydratase</fullName>
    </submittedName>
</protein>
<name>A0A5J6MT20_9PROT</name>
<dbReference type="OrthoDB" id="9801785at2"/>
<evidence type="ECO:0000313" key="5">
    <source>
        <dbReference type="Proteomes" id="UP000325797"/>
    </source>
</evidence>
<dbReference type="EMBL" id="CP042582">
    <property type="protein sequence ID" value="QEX20453.1"/>
    <property type="molecule type" value="Genomic_DNA"/>
</dbReference>
<dbReference type="InterPro" id="IPR036291">
    <property type="entry name" value="NAD(P)-bd_dom_sf"/>
</dbReference>
<sequence length="332" mass="37182">MAGKTYAVLGGGGSFGLHTSKYLLDHADPKKVIAVGRNLPKQDCFTLGIGDGDPRYSYHAYHVNYELDLLMELLDRERPQVIINFTAQGEGAASWKKSWRFFETNCVALAKLSEELMARDWLERFIHIGTSELYGSVDHPATEDTPIKPSSPYAASKVGFDFYLISMNRFLKFPMNIIRPSNAYGPGQQLHRVVPKAIVCGLTGEKLPLQGGGRAEKSYIHNRDLGRAIYLVSEKAPIGTIYNAGPKEPTSIRRVVELCAEALGIPFEQLCEVTGDRLGQDSRYWLDSSAIKRDAGWEPQIGWQEGLAEMVAWGRKYRDELARLPKDFRLRA</sequence>
<feature type="domain" description="NAD-dependent epimerase/dehydratase" evidence="3">
    <location>
        <begin position="8"/>
        <end position="245"/>
    </location>
</feature>
<reference evidence="4 5" key="1">
    <citation type="submission" date="2019-08" db="EMBL/GenBank/DDBJ databases">
        <title>Hyperibacter terrae gen. nov., sp. nov. and Hyperibacter viscosus sp. nov., two new members in the family Rhodospirillaceae isolated from the rhizosphere of Hypericum perforatum.</title>
        <authorList>
            <person name="Noviana Z."/>
        </authorList>
    </citation>
    <scope>NUCLEOTIDE SEQUENCE [LARGE SCALE GENOMIC DNA]</scope>
    <source>
        <strain evidence="4 5">R5959</strain>
    </source>
</reference>
<dbReference type="Gene3D" id="3.90.25.10">
    <property type="entry name" value="UDP-galactose 4-epimerase, domain 1"/>
    <property type="match status" value="1"/>
</dbReference>
<gene>
    <name evidence="4" type="ORF">FRZ61_03700</name>
</gene>
<comment type="pathway">
    <text evidence="1">Bacterial outer membrane biogenesis; LPS O-antigen biosynthesis.</text>
</comment>
<dbReference type="SUPFAM" id="SSF51735">
    <property type="entry name" value="NAD(P)-binding Rossmann-fold domains"/>
    <property type="match status" value="1"/>
</dbReference>
<dbReference type="RefSeq" id="WP_151114685.1">
    <property type="nucleotide sequence ID" value="NZ_CP042582.1"/>
</dbReference>
<dbReference type="KEGG" id="hadh:FRZ61_03700"/>
<accession>A0A5J6MT20</accession>
<dbReference type="Gene3D" id="3.40.50.720">
    <property type="entry name" value="NAD(P)-binding Rossmann-like Domain"/>
    <property type="match status" value="1"/>
</dbReference>
<comment type="similarity">
    <text evidence="2">Belongs to the NAD(P)-dependent epimerase/dehydratase family.</text>
</comment>
<proteinExistence type="inferred from homology"/>
<dbReference type="Proteomes" id="UP000325797">
    <property type="component" value="Chromosome"/>
</dbReference>
<evidence type="ECO:0000313" key="4">
    <source>
        <dbReference type="EMBL" id="QEX20453.1"/>
    </source>
</evidence>
<dbReference type="PANTHER" id="PTHR43000">
    <property type="entry name" value="DTDP-D-GLUCOSE 4,6-DEHYDRATASE-RELATED"/>
    <property type="match status" value="1"/>
</dbReference>
<organism evidence="4 5">
    <name type="scientific">Hypericibacter adhaerens</name>
    <dbReference type="NCBI Taxonomy" id="2602016"/>
    <lineage>
        <taxon>Bacteria</taxon>
        <taxon>Pseudomonadati</taxon>
        <taxon>Pseudomonadota</taxon>
        <taxon>Alphaproteobacteria</taxon>
        <taxon>Rhodospirillales</taxon>
        <taxon>Dongiaceae</taxon>
        <taxon>Hypericibacter</taxon>
    </lineage>
</organism>
<evidence type="ECO:0000256" key="2">
    <source>
        <dbReference type="ARBA" id="ARBA00007637"/>
    </source>
</evidence>
<evidence type="ECO:0000259" key="3">
    <source>
        <dbReference type="Pfam" id="PF01370"/>
    </source>
</evidence>